<keyword evidence="1" id="KW-0812">Transmembrane</keyword>
<dbReference type="GO" id="GO:0006508">
    <property type="term" value="P:proteolysis"/>
    <property type="evidence" value="ECO:0007669"/>
    <property type="project" value="UniProtKB-KW"/>
</dbReference>
<dbReference type="PANTHER" id="PTHR39430">
    <property type="entry name" value="MEMBRANE-ASSOCIATED PROTEASE-RELATED"/>
    <property type="match status" value="1"/>
</dbReference>
<dbReference type="PANTHER" id="PTHR39430:SF1">
    <property type="entry name" value="PROTEASE"/>
    <property type="match status" value="1"/>
</dbReference>
<dbReference type="Pfam" id="PF02517">
    <property type="entry name" value="Rce1-like"/>
    <property type="match status" value="1"/>
</dbReference>
<feature type="transmembrane region" description="Helical" evidence="1">
    <location>
        <begin position="254"/>
        <end position="272"/>
    </location>
</feature>
<accession>A0A7J5A923</accession>
<evidence type="ECO:0000313" key="4">
    <source>
        <dbReference type="Proteomes" id="UP000467305"/>
    </source>
</evidence>
<evidence type="ECO:0000313" key="3">
    <source>
        <dbReference type="EMBL" id="KAB1153928.1"/>
    </source>
</evidence>
<dbReference type="GO" id="GO:0080120">
    <property type="term" value="P:CAAX-box protein maturation"/>
    <property type="evidence" value="ECO:0007669"/>
    <property type="project" value="UniProtKB-ARBA"/>
</dbReference>
<sequence length="290" mass="32734">MNQPLKKILHFPITKILLGISSCLAVLILVQNFISKPIFQTLIATKQISDTFVNYTSIAVLLATYYFLFKFLEQRNITEITIRNHTKELFGGFILGFGILSLVILILYALGYYQITNFNGYSYFLAPLSSLVISALLEEIMFRAILYRILENWLGTYIALAIISVSFELPHIFNDNVTFLSIVLGLIFGFAHGIMYTYTKRIWLPFAFHLAWNFAQPFYGSNLSGIEDVGNIFSSTFNGPKLLTGSIYGLEDSILSIVLLSIVSIVFLYASIQQGKIVPPSFKKQLKQQG</sequence>
<keyword evidence="1" id="KW-1133">Transmembrane helix</keyword>
<feature type="transmembrane region" description="Helical" evidence="1">
    <location>
        <begin position="52"/>
        <end position="69"/>
    </location>
</feature>
<feature type="transmembrane region" description="Helical" evidence="1">
    <location>
        <begin position="154"/>
        <end position="173"/>
    </location>
</feature>
<dbReference type="EMBL" id="WAAU01000030">
    <property type="protein sequence ID" value="KAB1153928.1"/>
    <property type="molecule type" value="Genomic_DNA"/>
</dbReference>
<dbReference type="AlphaFoldDB" id="A0A7J5A923"/>
<name>A0A7J5A923_9FLAO</name>
<dbReference type="GO" id="GO:0004175">
    <property type="term" value="F:endopeptidase activity"/>
    <property type="evidence" value="ECO:0007669"/>
    <property type="project" value="UniProtKB-ARBA"/>
</dbReference>
<reference evidence="3 4" key="1">
    <citation type="submission" date="2019-09" db="EMBL/GenBank/DDBJ databases">
        <authorList>
            <person name="Cao W.R."/>
        </authorList>
    </citation>
    <scope>NUCLEOTIDE SEQUENCE [LARGE SCALE GENOMIC DNA]</scope>
    <source>
        <strain evidence="4">a4</strain>
    </source>
</reference>
<keyword evidence="3" id="KW-0645">Protease</keyword>
<dbReference type="GO" id="GO:0008237">
    <property type="term" value="F:metallopeptidase activity"/>
    <property type="evidence" value="ECO:0007669"/>
    <property type="project" value="UniProtKB-KW"/>
</dbReference>
<dbReference type="RefSeq" id="WP_150901048.1">
    <property type="nucleotide sequence ID" value="NZ_WAAU01000030.1"/>
</dbReference>
<evidence type="ECO:0000256" key="1">
    <source>
        <dbReference type="SAM" id="Phobius"/>
    </source>
</evidence>
<dbReference type="InterPro" id="IPR003675">
    <property type="entry name" value="Rce1/LyrA-like_dom"/>
</dbReference>
<keyword evidence="3" id="KW-0378">Hydrolase</keyword>
<feature type="transmembrane region" description="Helical" evidence="1">
    <location>
        <begin position="179"/>
        <end position="198"/>
    </location>
</feature>
<feature type="transmembrane region" description="Helical" evidence="1">
    <location>
        <begin position="89"/>
        <end position="115"/>
    </location>
</feature>
<gene>
    <name evidence="3" type="ORF">F7018_15695</name>
</gene>
<feature type="transmembrane region" description="Helical" evidence="1">
    <location>
        <begin position="121"/>
        <end position="142"/>
    </location>
</feature>
<feature type="transmembrane region" description="Helical" evidence="1">
    <location>
        <begin position="12"/>
        <end position="32"/>
    </location>
</feature>
<keyword evidence="4" id="KW-1185">Reference proteome</keyword>
<proteinExistence type="predicted"/>
<dbReference type="OrthoDB" id="324900at2"/>
<keyword evidence="1" id="KW-0472">Membrane</keyword>
<organism evidence="3 4">
    <name type="scientific">Tenacibaculum aiptasiae</name>
    <dbReference type="NCBI Taxonomy" id="426481"/>
    <lineage>
        <taxon>Bacteria</taxon>
        <taxon>Pseudomonadati</taxon>
        <taxon>Bacteroidota</taxon>
        <taxon>Flavobacteriia</taxon>
        <taxon>Flavobacteriales</taxon>
        <taxon>Flavobacteriaceae</taxon>
        <taxon>Tenacibaculum</taxon>
    </lineage>
</organism>
<keyword evidence="3" id="KW-0482">Metalloprotease</keyword>
<comment type="caution">
    <text evidence="3">The sequence shown here is derived from an EMBL/GenBank/DDBJ whole genome shotgun (WGS) entry which is preliminary data.</text>
</comment>
<feature type="domain" description="CAAX prenyl protease 2/Lysostaphin resistance protein A-like" evidence="2">
    <location>
        <begin position="124"/>
        <end position="214"/>
    </location>
</feature>
<dbReference type="Proteomes" id="UP000467305">
    <property type="component" value="Unassembled WGS sequence"/>
</dbReference>
<evidence type="ECO:0000259" key="2">
    <source>
        <dbReference type="Pfam" id="PF02517"/>
    </source>
</evidence>
<protein>
    <submittedName>
        <fullName evidence="3">CPBP family intramembrane metalloprotease</fullName>
    </submittedName>
</protein>